<feature type="region of interest" description="Disordered" evidence="1">
    <location>
        <begin position="55"/>
        <end position="86"/>
    </location>
</feature>
<comment type="caution">
    <text evidence="3">The sequence shown here is derived from an EMBL/GenBank/DDBJ whole genome shotgun (WGS) entry which is preliminary data.</text>
</comment>
<reference evidence="3 4" key="1">
    <citation type="submission" date="2019-04" db="EMBL/GenBank/DDBJ databases">
        <authorList>
            <person name="Li Y."/>
            <person name="Wang J."/>
        </authorList>
    </citation>
    <scope>NUCLEOTIDE SEQUENCE [LARGE SCALE GENOMIC DNA]</scope>
    <source>
        <strain evidence="3 4">DSM 14668</strain>
    </source>
</reference>
<feature type="signal peptide" evidence="2">
    <location>
        <begin position="1"/>
        <end position="21"/>
    </location>
</feature>
<proteinExistence type="predicted"/>
<keyword evidence="2" id="KW-0732">Signal</keyword>
<dbReference type="AlphaFoldDB" id="A0A4U1IVV9"/>
<accession>A0A4U1IVV9</accession>
<dbReference type="Proteomes" id="UP000309215">
    <property type="component" value="Unassembled WGS sequence"/>
</dbReference>
<evidence type="ECO:0000256" key="1">
    <source>
        <dbReference type="SAM" id="MobiDB-lite"/>
    </source>
</evidence>
<evidence type="ECO:0000313" key="3">
    <source>
        <dbReference type="EMBL" id="TKC98654.1"/>
    </source>
</evidence>
<evidence type="ECO:0000256" key="2">
    <source>
        <dbReference type="SAM" id="SignalP"/>
    </source>
</evidence>
<feature type="compositionally biased region" description="Acidic residues" evidence="1">
    <location>
        <begin position="57"/>
        <end position="77"/>
    </location>
</feature>
<name>A0A4U1IVV9_9BACT</name>
<keyword evidence="4" id="KW-1185">Reference proteome</keyword>
<protein>
    <submittedName>
        <fullName evidence="3">Uncharacterized protein</fullName>
    </submittedName>
</protein>
<feature type="chain" id="PRO_5020721810" evidence="2">
    <location>
        <begin position="22"/>
        <end position="387"/>
    </location>
</feature>
<organism evidence="3 4">
    <name type="scientific">Polyangium fumosum</name>
    <dbReference type="NCBI Taxonomy" id="889272"/>
    <lineage>
        <taxon>Bacteria</taxon>
        <taxon>Pseudomonadati</taxon>
        <taxon>Myxococcota</taxon>
        <taxon>Polyangia</taxon>
        <taxon>Polyangiales</taxon>
        <taxon>Polyangiaceae</taxon>
        <taxon>Polyangium</taxon>
    </lineage>
</organism>
<dbReference type="PROSITE" id="PS51257">
    <property type="entry name" value="PROKAR_LIPOPROTEIN"/>
    <property type="match status" value="1"/>
</dbReference>
<evidence type="ECO:0000313" key="4">
    <source>
        <dbReference type="Proteomes" id="UP000309215"/>
    </source>
</evidence>
<dbReference type="OrthoDB" id="5520329at2"/>
<gene>
    <name evidence="3" type="ORF">E8A74_40505</name>
</gene>
<sequence>MRAFRILAWYLGMLVASGVAACGFATSEYVSVCYNDAQEEVPCCGPAGEKYACPPDAGDDADVDAGDDVDAGEDDGGPEAGSSCSGQCVTPGIGVWEHFPSFVWMGKETDPLPPPLPGTVRETWVDVMFAEPACPACSCATPSEACILPAAWNVESTACQDNTDPTTTPFGAPAGWDGTCSPENALPAGLDCNGVPCAGSLVVEPPTLAPCVAEPAIPPEGQPLPPPVRTRVIEVVSADFGNCDGFKACIPNTPAGYRLCIVADGLGAAHPCPDAWPERHTGWEQAEEGRYCSTCTCGPVEGGSCTVRVKAYTDGACGNEQASMSLSSNGGTKCVDLLSGAAVGSKTAEILSYDAGACQPSGGEIVGETFTAWPVTYCCLAEPTPPP</sequence>
<dbReference type="EMBL" id="SSMQ01000065">
    <property type="protein sequence ID" value="TKC98654.1"/>
    <property type="molecule type" value="Genomic_DNA"/>
</dbReference>